<feature type="compositionally biased region" description="Low complexity" evidence="1">
    <location>
        <begin position="12"/>
        <end position="27"/>
    </location>
</feature>
<dbReference type="EMBL" id="DXGD01000137">
    <property type="protein sequence ID" value="HIW99244.1"/>
    <property type="molecule type" value="Genomic_DNA"/>
</dbReference>
<evidence type="ECO:0000313" key="2">
    <source>
        <dbReference type="EMBL" id="HIW99244.1"/>
    </source>
</evidence>
<feature type="compositionally biased region" description="Acidic residues" evidence="1">
    <location>
        <begin position="85"/>
        <end position="95"/>
    </location>
</feature>
<reference evidence="2" key="2">
    <citation type="submission" date="2021-04" db="EMBL/GenBank/DDBJ databases">
        <authorList>
            <person name="Gilroy R."/>
        </authorList>
    </citation>
    <scope>NUCLEOTIDE SEQUENCE</scope>
    <source>
        <strain evidence="2">ChiHejej3B27-3195</strain>
    </source>
</reference>
<protein>
    <recommendedName>
        <fullName evidence="4">GerMN domain-containing protein</fullName>
    </recommendedName>
</protein>
<evidence type="ECO:0008006" key="4">
    <source>
        <dbReference type="Google" id="ProtNLM"/>
    </source>
</evidence>
<gene>
    <name evidence="2" type="ORF">H9871_03790</name>
</gene>
<feature type="region of interest" description="Disordered" evidence="1">
    <location>
        <begin position="82"/>
        <end position="154"/>
    </location>
</feature>
<proteinExistence type="predicted"/>
<accession>A0A9D1S177</accession>
<dbReference type="AlphaFoldDB" id="A0A9D1S177"/>
<evidence type="ECO:0000313" key="3">
    <source>
        <dbReference type="Proteomes" id="UP000824151"/>
    </source>
</evidence>
<feature type="region of interest" description="Disordered" evidence="1">
    <location>
        <begin position="1"/>
        <end position="64"/>
    </location>
</feature>
<dbReference type="Proteomes" id="UP000824151">
    <property type="component" value="Unassembled WGS sequence"/>
</dbReference>
<organism evidence="2 3">
    <name type="scientific">Candidatus Nesterenkonia stercoripullorum</name>
    <dbReference type="NCBI Taxonomy" id="2838701"/>
    <lineage>
        <taxon>Bacteria</taxon>
        <taxon>Bacillati</taxon>
        <taxon>Actinomycetota</taxon>
        <taxon>Actinomycetes</taxon>
        <taxon>Micrococcales</taxon>
        <taxon>Micrococcaceae</taxon>
        <taxon>Nesterenkonia</taxon>
    </lineage>
</organism>
<name>A0A9D1S177_9MICC</name>
<feature type="compositionally biased region" description="Basic and acidic residues" evidence="1">
    <location>
        <begin position="30"/>
        <end position="41"/>
    </location>
</feature>
<feature type="compositionally biased region" description="Acidic residues" evidence="1">
    <location>
        <begin position="143"/>
        <end position="154"/>
    </location>
</feature>
<evidence type="ECO:0000256" key="1">
    <source>
        <dbReference type="SAM" id="MobiDB-lite"/>
    </source>
</evidence>
<sequence>MTSFPLRAQHLSAAGTSGSETTGTGVADSRMVDSKTVDPRTAESGMTDSGMVEEARPARRRGPRSLSCAVLLVSTLVLASCGSDSDADGQSEEDSGGGIPQPEYDDDETTRLPLAFVSPHGSEEGAPSGENGNMENPDAPGAQEEDETEADDDEPLEAVHVSEMARSADFGCGDTVSVVRSEPLVTDEPARDAVDFLLDDERYYHGDPAFINALAASEQQLSIESIEVEEDSAVVELSGEPITRSDCESWQIIVQLQVTARAATGADSAEILLDGSPLAEELGLPADDVPQVELLDVED</sequence>
<comment type="caution">
    <text evidence="2">The sequence shown here is derived from an EMBL/GenBank/DDBJ whole genome shotgun (WGS) entry which is preliminary data.</text>
</comment>
<reference evidence="2" key="1">
    <citation type="journal article" date="2021" name="PeerJ">
        <title>Extensive microbial diversity within the chicken gut microbiome revealed by metagenomics and culture.</title>
        <authorList>
            <person name="Gilroy R."/>
            <person name="Ravi A."/>
            <person name="Getino M."/>
            <person name="Pursley I."/>
            <person name="Horton D.L."/>
            <person name="Alikhan N.F."/>
            <person name="Baker D."/>
            <person name="Gharbi K."/>
            <person name="Hall N."/>
            <person name="Watson M."/>
            <person name="Adriaenssens E.M."/>
            <person name="Foster-Nyarko E."/>
            <person name="Jarju S."/>
            <person name="Secka A."/>
            <person name="Antonio M."/>
            <person name="Oren A."/>
            <person name="Chaudhuri R.R."/>
            <person name="La Ragione R."/>
            <person name="Hildebrand F."/>
            <person name="Pallen M.J."/>
        </authorList>
    </citation>
    <scope>NUCLEOTIDE SEQUENCE</scope>
    <source>
        <strain evidence="2">ChiHejej3B27-3195</strain>
    </source>
</reference>